<dbReference type="RefSeq" id="WP_324668010.1">
    <property type="nucleotide sequence ID" value="NZ_CP141614.1"/>
</dbReference>
<name>A0ABZ1BLR6_9FIRM</name>
<organism evidence="1 2">
    <name type="scientific">Geochorda subterranea</name>
    <dbReference type="NCBI Taxonomy" id="3109564"/>
    <lineage>
        <taxon>Bacteria</taxon>
        <taxon>Bacillati</taxon>
        <taxon>Bacillota</taxon>
        <taxon>Limnochordia</taxon>
        <taxon>Limnochordales</taxon>
        <taxon>Geochordaceae</taxon>
        <taxon>Geochorda</taxon>
    </lineage>
</organism>
<dbReference type="EMBL" id="CP141614">
    <property type="protein sequence ID" value="WRP13764.1"/>
    <property type="molecule type" value="Genomic_DNA"/>
</dbReference>
<protein>
    <submittedName>
        <fullName evidence="1">Uncharacterized protein</fullName>
    </submittedName>
</protein>
<dbReference type="Proteomes" id="UP001333102">
    <property type="component" value="Chromosome"/>
</dbReference>
<evidence type="ECO:0000313" key="1">
    <source>
        <dbReference type="EMBL" id="WRP13764.1"/>
    </source>
</evidence>
<gene>
    <name evidence="1" type="ORF">VLY81_09980</name>
</gene>
<sequence>MEFPGALRADGKVGAADPGQLFEVCSRLNAATRAPWVILSEGWTERLDTSAPTPETDWFTRY</sequence>
<evidence type="ECO:0000313" key="2">
    <source>
        <dbReference type="Proteomes" id="UP001333102"/>
    </source>
</evidence>
<keyword evidence="2" id="KW-1185">Reference proteome</keyword>
<proteinExistence type="predicted"/>
<accession>A0ABZ1BLR6</accession>
<reference evidence="2" key="1">
    <citation type="submission" date="2023-12" db="EMBL/GenBank/DDBJ databases">
        <title>Novel isolates from deep terrestrial aquifers shed light on the physiology and ecology of the class Limnochordia.</title>
        <authorList>
            <person name="Karnachuk O.V."/>
            <person name="Lukina A.P."/>
            <person name="Avakyan M.R."/>
            <person name="Kadnikov V."/>
            <person name="Begmatov S."/>
            <person name="Beletsky A.V."/>
            <person name="Mardanov A.V."/>
            <person name="Ravin N.V."/>
        </authorList>
    </citation>
    <scope>NUCLEOTIDE SEQUENCE [LARGE SCALE GENOMIC DNA]</scope>
    <source>
        <strain evidence="2">LN</strain>
    </source>
</reference>